<name>A0A9Q1IJR0_SYNKA</name>
<gene>
    <name evidence="2" type="ORF">SKAU_G00317230</name>
</gene>
<accession>A0A9Q1IJR0</accession>
<sequence length="398" mass="43672">MRGRGFTAPGRAVQRIQALVKDEKQPACAITPLKELLLSEQSASPRLLHRRGPGSHAVHTTDLFAGESREGAQNRHAPRSQPRMNAAGTPRRGTTIPACSVPRRAAAQQPASAPWLADLGQRLALYAGWGKGRFVSERSGASPLCRVRPPEFFHAHVHALTTLSRRPPRSPPWPPAAGCARTSLAATCPGLRVKQSGATSRRCSGSGPAPRGPRVHRRPLPSPPPDARGARCCGYEPGDSRRRGNCRAQRRFLMTHCNVRAAQLILLRQGHPMELRIHMTLLHQWVTIGWKNEEQILIGQNPVVSMNSTVQVQREALMRAGEAVFRPGDRRRLKPSLAQAVTKDVMSSPSHASCVWRTWVICGVALHGAAVPRDAFEKTKHRSQGSRIAEHYTPAQLR</sequence>
<reference evidence="2" key="1">
    <citation type="journal article" date="2023" name="Science">
        <title>Genome structures resolve the early diversification of teleost fishes.</title>
        <authorList>
            <person name="Parey E."/>
            <person name="Louis A."/>
            <person name="Montfort J."/>
            <person name="Bouchez O."/>
            <person name="Roques C."/>
            <person name="Iampietro C."/>
            <person name="Lluch J."/>
            <person name="Castinel A."/>
            <person name="Donnadieu C."/>
            <person name="Desvignes T."/>
            <person name="Floi Bucao C."/>
            <person name="Jouanno E."/>
            <person name="Wen M."/>
            <person name="Mejri S."/>
            <person name="Dirks R."/>
            <person name="Jansen H."/>
            <person name="Henkel C."/>
            <person name="Chen W.J."/>
            <person name="Zahm M."/>
            <person name="Cabau C."/>
            <person name="Klopp C."/>
            <person name="Thompson A.W."/>
            <person name="Robinson-Rechavi M."/>
            <person name="Braasch I."/>
            <person name="Lecointre G."/>
            <person name="Bobe J."/>
            <person name="Postlethwait J.H."/>
            <person name="Berthelot C."/>
            <person name="Roest Crollius H."/>
            <person name="Guiguen Y."/>
        </authorList>
    </citation>
    <scope>NUCLEOTIDE SEQUENCE</scope>
    <source>
        <strain evidence="2">WJC10195</strain>
    </source>
</reference>
<evidence type="ECO:0000256" key="1">
    <source>
        <dbReference type="SAM" id="MobiDB-lite"/>
    </source>
</evidence>
<dbReference type="EMBL" id="JAINUF010000013">
    <property type="protein sequence ID" value="KAJ8344394.1"/>
    <property type="molecule type" value="Genomic_DNA"/>
</dbReference>
<protein>
    <submittedName>
        <fullName evidence="2">Uncharacterized protein</fullName>
    </submittedName>
</protein>
<organism evidence="2 3">
    <name type="scientific">Synaphobranchus kaupii</name>
    <name type="common">Kaup's arrowtooth eel</name>
    <dbReference type="NCBI Taxonomy" id="118154"/>
    <lineage>
        <taxon>Eukaryota</taxon>
        <taxon>Metazoa</taxon>
        <taxon>Chordata</taxon>
        <taxon>Craniata</taxon>
        <taxon>Vertebrata</taxon>
        <taxon>Euteleostomi</taxon>
        <taxon>Actinopterygii</taxon>
        <taxon>Neopterygii</taxon>
        <taxon>Teleostei</taxon>
        <taxon>Anguilliformes</taxon>
        <taxon>Synaphobranchidae</taxon>
        <taxon>Synaphobranchus</taxon>
    </lineage>
</organism>
<feature type="region of interest" description="Disordered" evidence="1">
    <location>
        <begin position="196"/>
        <end position="232"/>
    </location>
</feature>
<keyword evidence="3" id="KW-1185">Reference proteome</keyword>
<dbReference type="AlphaFoldDB" id="A0A9Q1IJR0"/>
<dbReference type="Proteomes" id="UP001152622">
    <property type="component" value="Chromosome 13"/>
</dbReference>
<evidence type="ECO:0000313" key="2">
    <source>
        <dbReference type="EMBL" id="KAJ8344394.1"/>
    </source>
</evidence>
<evidence type="ECO:0000313" key="3">
    <source>
        <dbReference type="Proteomes" id="UP001152622"/>
    </source>
</evidence>
<feature type="region of interest" description="Disordered" evidence="1">
    <location>
        <begin position="65"/>
        <end position="93"/>
    </location>
</feature>
<comment type="caution">
    <text evidence="2">The sequence shown here is derived from an EMBL/GenBank/DDBJ whole genome shotgun (WGS) entry which is preliminary data.</text>
</comment>
<proteinExistence type="predicted"/>